<keyword evidence="2" id="KW-1185">Reference proteome</keyword>
<gene>
    <name evidence="1" type="ORF">AMORRO_LOCUS13816</name>
</gene>
<dbReference type="Proteomes" id="UP000789342">
    <property type="component" value="Unassembled WGS sequence"/>
</dbReference>
<comment type="caution">
    <text evidence="1">The sequence shown here is derived from an EMBL/GenBank/DDBJ whole genome shotgun (WGS) entry which is preliminary data.</text>
</comment>
<proteinExistence type="predicted"/>
<evidence type="ECO:0000313" key="1">
    <source>
        <dbReference type="EMBL" id="CAG8728233.1"/>
    </source>
</evidence>
<reference evidence="1" key="1">
    <citation type="submission" date="2021-06" db="EMBL/GenBank/DDBJ databases">
        <authorList>
            <person name="Kallberg Y."/>
            <person name="Tangrot J."/>
            <person name="Rosling A."/>
        </authorList>
    </citation>
    <scope>NUCLEOTIDE SEQUENCE</scope>
    <source>
        <strain evidence="1">CL551</strain>
    </source>
</reference>
<dbReference type="AlphaFoldDB" id="A0A9N9IA52"/>
<sequence>TADMIDKEVKLVLILAQFLGKTQAKKSSISLRHSNAQKGFFLSAAKEKITKNSS</sequence>
<dbReference type="EMBL" id="CAJVPV010025150">
    <property type="protein sequence ID" value="CAG8728233.1"/>
    <property type="molecule type" value="Genomic_DNA"/>
</dbReference>
<name>A0A9N9IA52_9GLOM</name>
<protein>
    <submittedName>
        <fullName evidence="1">13948_t:CDS:1</fullName>
    </submittedName>
</protein>
<feature type="non-terminal residue" evidence="1">
    <location>
        <position position="1"/>
    </location>
</feature>
<organism evidence="1 2">
    <name type="scientific">Acaulospora morrowiae</name>
    <dbReference type="NCBI Taxonomy" id="94023"/>
    <lineage>
        <taxon>Eukaryota</taxon>
        <taxon>Fungi</taxon>
        <taxon>Fungi incertae sedis</taxon>
        <taxon>Mucoromycota</taxon>
        <taxon>Glomeromycotina</taxon>
        <taxon>Glomeromycetes</taxon>
        <taxon>Diversisporales</taxon>
        <taxon>Acaulosporaceae</taxon>
        <taxon>Acaulospora</taxon>
    </lineage>
</organism>
<accession>A0A9N9IA52</accession>
<evidence type="ECO:0000313" key="2">
    <source>
        <dbReference type="Proteomes" id="UP000789342"/>
    </source>
</evidence>